<dbReference type="RefSeq" id="WP_119423915.1">
    <property type="nucleotide sequence ID" value="NZ_QQXK01000006.1"/>
</dbReference>
<evidence type="ECO:0000313" key="1">
    <source>
        <dbReference type="EMBL" id="RII43010.1"/>
    </source>
</evidence>
<name>A0A399JD99_9MICC</name>
<protein>
    <recommendedName>
        <fullName evidence="3">DNA-binding protein</fullName>
    </recommendedName>
</protein>
<organism evidence="1 2">
    <name type="scientific">Galactobacter valiniphilus</name>
    <dbReference type="NCBI Taxonomy" id="2676122"/>
    <lineage>
        <taxon>Bacteria</taxon>
        <taxon>Bacillati</taxon>
        <taxon>Actinomycetota</taxon>
        <taxon>Actinomycetes</taxon>
        <taxon>Micrococcales</taxon>
        <taxon>Micrococcaceae</taxon>
        <taxon>Galactobacter</taxon>
    </lineage>
</organism>
<evidence type="ECO:0000313" key="2">
    <source>
        <dbReference type="Proteomes" id="UP000265419"/>
    </source>
</evidence>
<accession>A0A399JD99</accession>
<sequence>MAEDAGPGEEAGWDELPERGRVQLRGYVAAVTYPSSRQAPVFSAVLAPDLAPPGGRKRPVERVKLVWLGQRRVPGIGAGGWLRCRGMLLTEGGKRVMYDPSYEILEAEEDNA</sequence>
<dbReference type="EMBL" id="QQXK01000006">
    <property type="protein sequence ID" value="RII43010.1"/>
    <property type="molecule type" value="Genomic_DNA"/>
</dbReference>
<comment type="caution">
    <text evidence="1">The sequence shown here is derived from an EMBL/GenBank/DDBJ whole genome shotgun (WGS) entry which is preliminary data.</text>
</comment>
<gene>
    <name evidence="1" type="ORF">DWB68_04310</name>
</gene>
<keyword evidence="2" id="KW-1185">Reference proteome</keyword>
<evidence type="ECO:0008006" key="3">
    <source>
        <dbReference type="Google" id="ProtNLM"/>
    </source>
</evidence>
<dbReference type="AlphaFoldDB" id="A0A399JD99"/>
<dbReference type="Proteomes" id="UP000265419">
    <property type="component" value="Unassembled WGS sequence"/>
</dbReference>
<proteinExistence type="predicted"/>
<reference evidence="1 2" key="1">
    <citation type="submission" date="2018-07" db="EMBL/GenBank/DDBJ databases">
        <title>Arthrobacter sp. nov., isolated from raw cow's milk with high bacterial count.</title>
        <authorList>
            <person name="Hahne J."/>
            <person name="Isele D."/>
            <person name="Lipski A."/>
        </authorList>
    </citation>
    <scope>NUCLEOTIDE SEQUENCE [LARGE SCALE GENOMIC DNA]</scope>
    <source>
        <strain evidence="1 2">JZ R-35</strain>
    </source>
</reference>